<proteinExistence type="predicted"/>
<feature type="region of interest" description="Disordered" evidence="1">
    <location>
        <begin position="247"/>
        <end position="271"/>
    </location>
</feature>
<protein>
    <submittedName>
        <fullName evidence="2">Uncharacterized protein</fullName>
    </submittedName>
</protein>
<comment type="caution">
    <text evidence="2">The sequence shown here is derived from an EMBL/GenBank/DDBJ whole genome shotgun (WGS) entry which is preliminary data.</text>
</comment>
<dbReference type="Proteomes" id="UP001185092">
    <property type="component" value="Unassembled WGS sequence"/>
</dbReference>
<sequence length="526" mass="59278">MFSPASPTYKKEQKAPRGKHLPANAIQKMACHPPMSVPNQTPIQRKIGFELEGQWNVRDLNPDHVSQEFLEEEFTKNTQARESKIDDYIASNPHLHKMGATAARGMAELTLMQKNEIHEAPLRGANLAKKDPIFFGRDFILEADNSPSGGSNIEFVTSPLDTKSEVDRTAKEIQKIVAEMNRYRAKDHLDLNDRFFQQLNVEGHVPASRHFRLYPLQGELSLQPQFTCGFKLHELFKVIQYLNKNEGKSSHPTPRKLVSAATGEGTDPLQDLQRSHEGATKFIRMDIDTTDSMDSSMLVPDIEWAFPQLRNLHELLNFGFQESDSDQVDFSFKLFGKGASSSMIEQQALIALVSLIVTYLIRAENLPENANAKAIAGGLLCRTNFAHNFTLLSPAYQERFIAHPSSFAELCLKAAGMEGQEEKPLYPHNVRYMKGEEAVFAPIRLTRGKWLESIVGGTDLLNHQFEEAIHPSLGALGDQDGIERSASASEHLLVAEFRRIQATIFEPEIVKTLLGYFNFYEKIRKK</sequence>
<accession>A0AAE4BTT1</accession>
<evidence type="ECO:0000256" key="1">
    <source>
        <dbReference type="SAM" id="MobiDB-lite"/>
    </source>
</evidence>
<dbReference type="AlphaFoldDB" id="A0AAE4BTT1"/>
<gene>
    <name evidence="2" type="ORF">HNQ88_004107</name>
</gene>
<dbReference type="EMBL" id="JAVDQD010000006">
    <property type="protein sequence ID" value="MDR6241031.1"/>
    <property type="molecule type" value="Genomic_DNA"/>
</dbReference>
<reference evidence="2" key="1">
    <citation type="submission" date="2023-07" db="EMBL/GenBank/DDBJ databases">
        <title>Genomic Encyclopedia of Type Strains, Phase IV (KMG-IV): sequencing the most valuable type-strain genomes for metagenomic binning, comparative biology and taxonomic classification.</title>
        <authorList>
            <person name="Goeker M."/>
        </authorList>
    </citation>
    <scope>NUCLEOTIDE SEQUENCE</scope>
    <source>
        <strain evidence="2">DSM 26174</strain>
    </source>
</reference>
<evidence type="ECO:0000313" key="2">
    <source>
        <dbReference type="EMBL" id="MDR6241031.1"/>
    </source>
</evidence>
<name>A0AAE4BTT1_9BACT</name>
<evidence type="ECO:0000313" key="3">
    <source>
        <dbReference type="Proteomes" id="UP001185092"/>
    </source>
</evidence>
<keyword evidence="3" id="KW-1185">Reference proteome</keyword>
<dbReference type="RefSeq" id="WP_309941491.1">
    <property type="nucleotide sequence ID" value="NZ_AP025305.1"/>
</dbReference>
<organism evidence="2 3">
    <name type="scientific">Aureibacter tunicatorum</name>
    <dbReference type="NCBI Taxonomy" id="866807"/>
    <lineage>
        <taxon>Bacteria</taxon>
        <taxon>Pseudomonadati</taxon>
        <taxon>Bacteroidota</taxon>
        <taxon>Cytophagia</taxon>
        <taxon>Cytophagales</taxon>
        <taxon>Persicobacteraceae</taxon>
        <taxon>Aureibacter</taxon>
    </lineage>
</organism>